<dbReference type="RefSeq" id="WP_139464527.1">
    <property type="nucleotide sequence ID" value="NZ_VDHJ01000001.1"/>
</dbReference>
<evidence type="ECO:0000256" key="1">
    <source>
        <dbReference type="ARBA" id="ARBA00023115"/>
    </source>
</evidence>
<dbReference type="SUPFAM" id="SSF53335">
    <property type="entry name" value="S-adenosyl-L-methionine-dependent methyltransferases"/>
    <property type="match status" value="1"/>
</dbReference>
<evidence type="ECO:0000313" key="2">
    <source>
        <dbReference type="EMBL" id="TNM00529.1"/>
    </source>
</evidence>
<keyword evidence="3" id="KW-1185">Reference proteome</keyword>
<dbReference type="OrthoDB" id="8221452at2"/>
<dbReference type="PANTHER" id="PTHR43317:SF1">
    <property type="entry name" value="THERMOSPERMINE SYNTHASE ACAULIS5"/>
    <property type="match status" value="1"/>
</dbReference>
<sequence length="248" mass="26759">MGKGKPRAPRREITGTFPITTGTARISADTERDGGYLLEINNVPSSYVVMDAPRVLTFDYMQWIARICSSRPTPEHTVHLGGAACCLPRYFADIWPAARHTVVEIDGELARLVEDAFTLPPRTSMVIKEARTAAHGLAPQDADILVRDVFAGPTVPRHLTTVEFYSAAHAALRPGGLYVANLGDKEGLPETRAEMAGLKEVFAHVGAFAEPDVLAGRAYGNVVIAASDDPLPEFLNPLPHLSGAARHD</sequence>
<dbReference type="GO" id="GO:0006596">
    <property type="term" value="P:polyamine biosynthetic process"/>
    <property type="evidence" value="ECO:0007669"/>
    <property type="project" value="UniProtKB-KW"/>
</dbReference>
<protein>
    <submittedName>
        <fullName evidence="2">Spermidine synthase</fullName>
    </submittedName>
</protein>
<dbReference type="NCBIfam" id="NF037959">
    <property type="entry name" value="MFS_SpdSyn"/>
    <property type="match status" value="1"/>
</dbReference>
<reference evidence="2 3" key="1">
    <citation type="submission" date="2019-06" db="EMBL/GenBank/DDBJ databases">
        <authorList>
            <person name="Li J."/>
        </authorList>
    </citation>
    <scope>NUCLEOTIDE SEQUENCE [LARGE SCALE GENOMIC DNA]</scope>
    <source>
        <strain evidence="2 3">LMG 28165</strain>
    </source>
</reference>
<dbReference type="PANTHER" id="PTHR43317">
    <property type="entry name" value="THERMOSPERMINE SYNTHASE ACAULIS5"/>
    <property type="match status" value="1"/>
</dbReference>
<dbReference type="Gene3D" id="3.40.50.150">
    <property type="entry name" value="Vaccinia Virus protein VP39"/>
    <property type="match status" value="1"/>
</dbReference>
<dbReference type="EMBL" id="VDHJ01000001">
    <property type="protein sequence ID" value="TNM00529.1"/>
    <property type="molecule type" value="Genomic_DNA"/>
</dbReference>
<dbReference type="AlphaFoldDB" id="A0A5C4U6X1"/>
<name>A0A5C4U6X1_9CORY</name>
<organism evidence="2 3">
    <name type="scientific">Corynebacterium tapiri</name>
    <dbReference type="NCBI Taxonomy" id="1448266"/>
    <lineage>
        <taxon>Bacteria</taxon>
        <taxon>Bacillati</taxon>
        <taxon>Actinomycetota</taxon>
        <taxon>Actinomycetes</taxon>
        <taxon>Mycobacteriales</taxon>
        <taxon>Corynebacteriaceae</taxon>
        <taxon>Corynebacterium</taxon>
    </lineage>
</organism>
<evidence type="ECO:0000313" key="3">
    <source>
        <dbReference type="Proteomes" id="UP000312032"/>
    </source>
</evidence>
<proteinExistence type="predicted"/>
<keyword evidence="1" id="KW-0620">Polyamine biosynthesis</keyword>
<accession>A0A5C4U6X1</accession>
<gene>
    <name evidence="2" type="ORF">FHE74_00870</name>
</gene>
<dbReference type="InterPro" id="IPR029063">
    <property type="entry name" value="SAM-dependent_MTases_sf"/>
</dbReference>
<dbReference type="Proteomes" id="UP000312032">
    <property type="component" value="Unassembled WGS sequence"/>
</dbReference>
<comment type="caution">
    <text evidence="2">The sequence shown here is derived from an EMBL/GenBank/DDBJ whole genome shotgun (WGS) entry which is preliminary data.</text>
</comment>